<accession>A0ABR1GBD0</accession>
<gene>
    <name evidence="2" type="ORF">SO694_00007518</name>
</gene>
<feature type="region of interest" description="Disordered" evidence="1">
    <location>
        <begin position="1"/>
        <end position="44"/>
    </location>
</feature>
<reference evidence="2 3" key="1">
    <citation type="submission" date="2024-03" db="EMBL/GenBank/DDBJ databases">
        <title>Aureococcus anophagefferens CCMP1851 and Kratosvirus quantuckense: Draft genome of a second virus-susceptible host strain in the model system.</title>
        <authorList>
            <person name="Chase E."/>
            <person name="Truchon A.R."/>
            <person name="Schepens W."/>
            <person name="Wilhelm S.W."/>
        </authorList>
    </citation>
    <scope>NUCLEOTIDE SEQUENCE [LARGE SCALE GENOMIC DNA]</scope>
    <source>
        <strain evidence="2 3">CCMP1851</strain>
    </source>
</reference>
<dbReference type="Proteomes" id="UP001363151">
    <property type="component" value="Unassembled WGS sequence"/>
</dbReference>
<evidence type="ECO:0000256" key="1">
    <source>
        <dbReference type="SAM" id="MobiDB-lite"/>
    </source>
</evidence>
<evidence type="ECO:0000313" key="2">
    <source>
        <dbReference type="EMBL" id="KAK7250369.1"/>
    </source>
</evidence>
<keyword evidence="3" id="KW-1185">Reference proteome</keyword>
<dbReference type="EMBL" id="JBBJCI010000037">
    <property type="protein sequence ID" value="KAK7250369.1"/>
    <property type="molecule type" value="Genomic_DNA"/>
</dbReference>
<name>A0ABR1GBD0_AURAN</name>
<sequence length="135" mass="14723">MASSCGSESRSSLALAGGSDESCHSLPLRRHRRKQFSRRDAPDPVDWLGRFRQNPLIVSIIGIAHVVGLRRVATTFTRLSSSLNVVDLDDTLDDTLDERDYPDGSELLDDGFGFYVAITPPTSRAGSIDASFCPP</sequence>
<organism evidence="2 3">
    <name type="scientific">Aureococcus anophagefferens</name>
    <name type="common">Harmful bloom alga</name>
    <dbReference type="NCBI Taxonomy" id="44056"/>
    <lineage>
        <taxon>Eukaryota</taxon>
        <taxon>Sar</taxon>
        <taxon>Stramenopiles</taxon>
        <taxon>Ochrophyta</taxon>
        <taxon>Pelagophyceae</taxon>
        <taxon>Pelagomonadales</taxon>
        <taxon>Pelagomonadaceae</taxon>
        <taxon>Aureococcus</taxon>
    </lineage>
</organism>
<feature type="compositionally biased region" description="Polar residues" evidence="1">
    <location>
        <begin position="1"/>
        <end position="12"/>
    </location>
</feature>
<proteinExistence type="predicted"/>
<protein>
    <submittedName>
        <fullName evidence="2">Uncharacterized protein</fullName>
    </submittedName>
</protein>
<feature type="compositionally biased region" description="Basic residues" evidence="1">
    <location>
        <begin position="27"/>
        <end position="36"/>
    </location>
</feature>
<comment type="caution">
    <text evidence="2">The sequence shown here is derived from an EMBL/GenBank/DDBJ whole genome shotgun (WGS) entry which is preliminary data.</text>
</comment>
<evidence type="ECO:0000313" key="3">
    <source>
        <dbReference type="Proteomes" id="UP001363151"/>
    </source>
</evidence>